<dbReference type="AlphaFoldDB" id="E8LEI2"/>
<dbReference type="RefSeq" id="WP_009145625.1">
    <property type="nucleotide sequence ID" value="NZ_GL830888.1"/>
</dbReference>
<dbReference type="EMBL" id="AEVN01000051">
    <property type="protein sequence ID" value="EFY04782.1"/>
    <property type="molecule type" value="Genomic_DNA"/>
</dbReference>
<evidence type="ECO:0000313" key="3">
    <source>
        <dbReference type="Proteomes" id="UP000004923"/>
    </source>
</evidence>
<name>E8LEI2_9FIRM</name>
<dbReference type="InterPro" id="IPR052942">
    <property type="entry name" value="LPS_cholinephosphotransferase"/>
</dbReference>
<dbReference type="Proteomes" id="UP000004923">
    <property type="component" value="Unassembled WGS sequence"/>
</dbReference>
<dbReference type="eggNOG" id="COG3475">
    <property type="taxonomic scope" value="Bacteria"/>
</dbReference>
<dbReference type="Pfam" id="PF04991">
    <property type="entry name" value="LicD"/>
    <property type="match status" value="1"/>
</dbReference>
<dbReference type="PANTHER" id="PTHR43404">
    <property type="entry name" value="LIPOPOLYSACCHARIDE CHOLINEPHOSPHOTRANSFERASE LICD"/>
    <property type="match status" value="1"/>
</dbReference>
<dbReference type="HOGENOM" id="CLU_075543_0_0_9"/>
<dbReference type="OrthoDB" id="9786100at2"/>
<comment type="caution">
    <text evidence="2">The sequence shown here is derived from an EMBL/GenBank/DDBJ whole genome shotgun (WGS) entry which is preliminary data.</text>
</comment>
<dbReference type="GO" id="GO:0009100">
    <property type="term" value="P:glycoprotein metabolic process"/>
    <property type="evidence" value="ECO:0007669"/>
    <property type="project" value="UniProtKB-ARBA"/>
</dbReference>
<reference evidence="2 3" key="1">
    <citation type="submission" date="2011-01" db="EMBL/GenBank/DDBJ databases">
        <authorList>
            <person name="Weinstock G."/>
            <person name="Sodergren E."/>
            <person name="Clifton S."/>
            <person name="Fulton L."/>
            <person name="Fulton B."/>
            <person name="Courtney L."/>
            <person name="Fronick C."/>
            <person name="Harrison M."/>
            <person name="Strong C."/>
            <person name="Farmer C."/>
            <person name="Delahaunty K."/>
            <person name="Markovic C."/>
            <person name="Hall O."/>
            <person name="Minx P."/>
            <person name="Tomlinson C."/>
            <person name="Mitreva M."/>
            <person name="Hou S."/>
            <person name="Chen J."/>
            <person name="Wollam A."/>
            <person name="Pepin K.H."/>
            <person name="Johnson M."/>
            <person name="Bhonagiri V."/>
            <person name="Zhang X."/>
            <person name="Suruliraj S."/>
            <person name="Warren W."/>
            <person name="Chinwalla A."/>
            <person name="Mardis E.R."/>
            <person name="Wilson R.K."/>
        </authorList>
    </citation>
    <scope>NUCLEOTIDE SEQUENCE [LARGE SCALE GENOMIC DNA]</scope>
    <source>
        <strain evidence="2 3">YIT 12067</strain>
    </source>
</reference>
<proteinExistence type="predicted"/>
<accession>E8LEI2</accession>
<feature type="domain" description="LicD/FKTN/FKRP nucleotidyltransferase" evidence="1">
    <location>
        <begin position="26"/>
        <end position="243"/>
    </location>
</feature>
<organism evidence="2 3">
    <name type="scientific">Phascolarctobacterium succinatutens YIT 12067</name>
    <dbReference type="NCBI Taxonomy" id="626939"/>
    <lineage>
        <taxon>Bacteria</taxon>
        <taxon>Bacillati</taxon>
        <taxon>Bacillota</taxon>
        <taxon>Negativicutes</taxon>
        <taxon>Acidaminococcales</taxon>
        <taxon>Acidaminococcaceae</taxon>
        <taxon>Phascolarctobacterium</taxon>
    </lineage>
</organism>
<gene>
    <name evidence="2" type="ORF">HMPREF9443_01266</name>
</gene>
<dbReference type="InterPro" id="IPR007074">
    <property type="entry name" value="LicD/FKTN/FKRP_NTP_transf"/>
</dbReference>
<dbReference type="PANTHER" id="PTHR43404:SF2">
    <property type="entry name" value="LIPOPOLYSACCHARIDE CHOLINEPHOSPHOTRANSFERASE LICD"/>
    <property type="match status" value="1"/>
</dbReference>
<protein>
    <submittedName>
        <fullName evidence="2">LICD family protein</fullName>
    </submittedName>
</protein>
<keyword evidence="3" id="KW-1185">Reference proteome</keyword>
<evidence type="ECO:0000313" key="2">
    <source>
        <dbReference type="EMBL" id="EFY04782.1"/>
    </source>
</evidence>
<evidence type="ECO:0000259" key="1">
    <source>
        <dbReference type="Pfam" id="PF04991"/>
    </source>
</evidence>
<sequence>MFNEDKTIAAAQKVMLEILLEVHRICVENNITYWLEGGTLLGALRHKGFIPWDDDIDISMPRKDYERFLKVAEKELDAKYFLQTRDIEPAFPLNIAKIRKHNTLLIETGENGDENYHHGIFIDIIPNDFYDSIFFVKWMRWGVLAREKKKDYLRGSIKRIMVTLYVNIILCLPLEFTKCVRLYFSKHKDWFSNRDAKYLTHPLDFGCLHFTKTKDILPVEKRSFEGFEFYVPNNPEEYLSSYYDENWMVLPPEEKRICHHQKIKF</sequence>